<evidence type="ECO:0000313" key="3">
    <source>
        <dbReference type="Proteomes" id="UP001630969"/>
    </source>
</evidence>
<keyword evidence="1" id="KW-0812">Transmembrane</keyword>
<feature type="transmembrane region" description="Helical" evidence="1">
    <location>
        <begin position="48"/>
        <end position="67"/>
    </location>
</feature>
<sequence length="161" mass="16962">MSPLLAIALTTGLLSALWGWLAVALGLLSWVGFLGCTSYFASQGGVRALGQTLLCNASGMLWALLLIHGESWWGAGVAGYLMTGVVATLMCMQARQQWLAYIPGTFAGCCATFGAAGEWRLVLPSLVLGALFGYLMKASGLWLSRRSQRSAPSARQTSPSA</sequence>
<protein>
    <submittedName>
        <fullName evidence="2">DUF1097 domain-containing protein</fullName>
    </submittedName>
</protein>
<feature type="transmembrane region" description="Helical" evidence="1">
    <location>
        <begin position="73"/>
        <end position="91"/>
    </location>
</feature>
<accession>A0ABW9GU65</accession>
<organism evidence="2 3">
    <name type="scientific">Aeromonas bivalvium</name>
    <dbReference type="NCBI Taxonomy" id="440079"/>
    <lineage>
        <taxon>Bacteria</taxon>
        <taxon>Pseudomonadati</taxon>
        <taxon>Pseudomonadota</taxon>
        <taxon>Gammaproteobacteria</taxon>
        <taxon>Aeromonadales</taxon>
        <taxon>Aeromonadaceae</taxon>
        <taxon>Aeromonas</taxon>
    </lineage>
</organism>
<feature type="transmembrane region" description="Helical" evidence="1">
    <location>
        <begin position="20"/>
        <end position="41"/>
    </location>
</feature>
<dbReference type="RefSeq" id="WP_041997898.1">
    <property type="nucleotide sequence ID" value="NZ_CDBT01000035.1"/>
</dbReference>
<dbReference type="Pfam" id="PF06496">
    <property type="entry name" value="DUF1097"/>
    <property type="match status" value="1"/>
</dbReference>
<comment type="caution">
    <text evidence="2">The sequence shown here is derived from an EMBL/GenBank/DDBJ whole genome shotgun (WGS) entry which is preliminary data.</text>
</comment>
<keyword evidence="3" id="KW-1185">Reference proteome</keyword>
<proteinExistence type="predicted"/>
<dbReference type="EMBL" id="JBGXBU010000010">
    <property type="protein sequence ID" value="MFM4894694.1"/>
    <property type="molecule type" value="Genomic_DNA"/>
</dbReference>
<evidence type="ECO:0000256" key="1">
    <source>
        <dbReference type="SAM" id="Phobius"/>
    </source>
</evidence>
<name>A0ABW9GU65_9GAMM</name>
<gene>
    <name evidence="2" type="ORF">ACEUDJ_17750</name>
</gene>
<keyword evidence="1" id="KW-1133">Transmembrane helix</keyword>
<dbReference type="GeneID" id="97222044"/>
<keyword evidence="1" id="KW-0472">Membrane</keyword>
<reference evidence="2 3" key="1">
    <citation type="submission" date="2024-09" db="EMBL/GenBank/DDBJ databases">
        <title>Aeromonas strains Genome sequencing and assembly.</title>
        <authorList>
            <person name="Hu X."/>
            <person name="Tang B."/>
        </authorList>
    </citation>
    <scope>NUCLEOTIDE SEQUENCE [LARGE SCALE GENOMIC DNA]</scope>
    <source>
        <strain evidence="2 3">NB23SCDHY001</strain>
    </source>
</reference>
<dbReference type="InterPro" id="IPR009476">
    <property type="entry name" value="DUF1097"/>
</dbReference>
<dbReference type="Proteomes" id="UP001630969">
    <property type="component" value="Unassembled WGS sequence"/>
</dbReference>
<feature type="transmembrane region" description="Helical" evidence="1">
    <location>
        <begin position="122"/>
        <end position="143"/>
    </location>
</feature>
<feature type="transmembrane region" description="Helical" evidence="1">
    <location>
        <begin position="98"/>
        <end position="116"/>
    </location>
</feature>
<evidence type="ECO:0000313" key="2">
    <source>
        <dbReference type="EMBL" id="MFM4894694.1"/>
    </source>
</evidence>